<evidence type="ECO:0000256" key="1">
    <source>
        <dbReference type="SAM" id="MobiDB-lite"/>
    </source>
</evidence>
<dbReference type="Pfam" id="PF08695">
    <property type="entry name" value="Coa1"/>
    <property type="match status" value="1"/>
</dbReference>
<name>A0ABW2Y9K2_9GAMM</name>
<feature type="region of interest" description="Disordered" evidence="1">
    <location>
        <begin position="153"/>
        <end position="175"/>
    </location>
</feature>
<evidence type="ECO:0000313" key="3">
    <source>
        <dbReference type="EMBL" id="MFD0724865.1"/>
    </source>
</evidence>
<dbReference type="EMBL" id="JBHTIF010000001">
    <property type="protein sequence ID" value="MFD0724865.1"/>
    <property type="molecule type" value="Genomic_DNA"/>
</dbReference>
<feature type="transmembrane region" description="Helical" evidence="2">
    <location>
        <begin position="32"/>
        <end position="57"/>
    </location>
</feature>
<comment type="caution">
    <text evidence="3">The sequence shown here is derived from an EMBL/GenBank/DDBJ whole genome shotgun (WGS) entry which is preliminary data.</text>
</comment>
<feature type="region of interest" description="Disordered" evidence="1">
    <location>
        <begin position="1"/>
        <end position="20"/>
    </location>
</feature>
<dbReference type="InterPro" id="IPR014807">
    <property type="entry name" value="Coa1"/>
</dbReference>
<sequence length="175" mass="18945">MSPHAPPPLPAGAMPPAPPAGQPGWWQRNWKWAVPVLVAFFGVLFLAAIGLFVYGLFSMMGSSDVAMEAKRRAQQDPRVIEALGQPIEPGWFIQGNQQLNGPNGSASLQIPLEGPKADADLYIEAVKRVGRWQYRTLTVVVDGRSTDIDLRTPDEIAAASATDEEDFSSSSDESL</sequence>
<accession>A0ABW2Y9K2</accession>
<proteinExistence type="predicted"/>
<evidence type="ECO:0000256" key="2">
    <source>
        <dbReference type="SAM" id="Phobius"/>
    </source>
</evidence>
<keyword evidence="4" id="KW-1185">Reference proteome</keyword>
<dbReference type="Proteomes" id="UP001597110">
    <property type="component" value="Unassembled WGS sequence"/>
</dbReference>
<protein>
    <submittedName>
        <fullName evidence="3">Cytochrome c oxidase assembly factor Coa1 family protein</fullName>
    </submittedName>
</protein>
<keyword evidence="2" id="KW-0812">Transmembrane</keyword>
<reference evidence="4" key="1">
    <citation type="journal article" date="2019" name="Int. J. Syst. Evol. Microbiol.">
        <title>The Global Catalogue of Microorganisms (GCM) 10K type strain sequencing project: providing services to taxonomists for standard genome sequencing and annotation.</title>
        <authorList>
            <consortium name="The Broad Institute Genomics Platform"/>
            <consortium name="The Broad Institute Genome Sequencing Center for Infectious Disease"/>
            <person name="Wu L."/>
            <person name="Ma J."/>
        </authorList>
    </citation>
    <scope>NUCLEOTIDE SEQUENCE [LARGE SCALE GENOMIC DNA]</scope>
    <source>
        <strain evidence="4">CCUG 55585</strain>
    </source>
</reference>
<keyword evidence="2" id="KW-1133">Transmembrane helix</keyword>
<dbReference type="RefSeq" id="WP_386822502.1">
    <property type="nucleotide sequence ID" value="NZ_JBHTIF010000001.1"/>
</dbReference>
<organism evidence="3 4">
    <name type="scientific">Lysobacter brunescens</name>
    <dbReference type="NCBI Taxonomy" id="262323"/>
    <lineage>
        <taxon>Bacteria</taxon>
        <taxon>Pseudomonadati</taxon>
        <taxon>Pseudomonadota</taxon>
        <taxon>Gammaproteobacteria</taxon>
        <taxon>Lysobacterales</taxon>
        <taxon>Lysobacteraceae</taxon>
        <taxon>Lysobacter</taxon>
    </lineage>
</organism>
<gene>
    <name evidence="3" type="ORF">ACFQ0E_04550</name>
</gene>
<evidence type="ECO:0000313" key="4">
    <source>
        <dbReference type="Proteomes" id="UP001597110"/>
    </source>
</evidence>
<keyword evidence="2" id="KW-0472">Membrane</keyword>